<proteinExistence type="inferred from homology"/>
<feature type="domain" description="Polyphenol oxidase central" evidence="4">
    <location>
        <begin position="58"/>
        <end position="106"/>
    </location>
</feature>
<dbReference type="Gene3D" id="1.10.1280.10">
    <property type="entry name" value="Di-copper center containing domain from catechol oxidase"/>
    <property type="match status" value="2"/>
</dbReference>
<organism evidence="6">
    <name type="scientific">Ananas comosus var. bracteatus</name>
    <name type="common">red pineapple</name>
    <dbReference type="NCBI Taxonomy" id="296719"/>
    <lineage>
        <taxon>Eukaryota</taxon>
        <taxon>Viridiplantae</taxon>
        <taxon>Streptophyta</taxon>
        <taxon>Embryophyta</taxon>
        <taxon>Tracheophyta</taxon>
        <taxon>Spermatophyta</taxon>
        <taxon>Magnoliopsida</taxon>
        <taxon>Liliopsida</taxon>
        <taxon>Poales</taxon>
        <taxon>Bromeliaceae</taxon>
        <taxon>Bromelioideae</taxon>
        <taxon>Ananas</taxon>
    </lineage>
</organism>
<evidence type="ECO:0000259" key="4">
    <source>
        <dbReference type="Pfam" id="PF12142"/>
    </source>
</evidence>
<feature type="domain" description="Polyphenol oxidase C-terminal" evidence="5">
    <location>
        <begin position="128"/>
        <end position="253"/>
    </location>
</feature>
<sequence length="259" mass="27969">MITSGTTAELFLGAAYRAGDQPDPGAGTVEGESHNSVHAWTGDPTQLNGENMGATHQDFTDPDWLNSTFLFYDENAQLVRVRVQDCLDTDALRYTYQGVDIPWINVTATPAKRPPGLLPPVKIPPITFPVKLDIPTSVIVVRPEIGISSATKEEVLVVEGVQMGKDQLVKFDVFIDASNFFQGLGASASQFAGSFIELPHQSKNGRSTGMNTTVRLGITELLREIGAAFDKTLIVTLVPRNGTVQIGGLKIEFSLPSII</sequence>
<gene>
    <name evidence="6" type="ORF">CB5_LOCUS30455</name>
</gene>
<reference evidence="6" key="1">
    <citation type="submission" date="2020-07" db="EMBL/GenBank/DDBJ databases">
        <authorList>
            <person name="Lin J."/>
        </authorList>
    </citation>
    <scope>NUCLEOTIDE SEQUENCE</scope>
</reference>
<name>A0A6V7QVI1_ANACO</name>
<dbReference type="InterPro" id="IPR008922">
    <property type="entry name" value="Di-copper_centre_dom_sf"/>
</dbReference>
<evidence type="ECO:0000256" key="3">
    <source>
        <dbReference type="ARBA" id="ARBA00023157"/>
    </source>
</evidence>
<evidence type="ECO:0000256" key="2">
    <source>
        <dbReference type="ARBA" id="ARBA00023008"/>
    </source>
</evidence>
<keyword evidence="2" id="KW-0186">Copper</keyword>
<dbReference type="Pfam" id="PF12143">
    <property type="entry name" value="PPO1_KFDV"/>
    <property type="match status" value="1"/>
</dbReference>
<dbReference type="SUPFAM" id="SSF48056">
    <property type="entry name" value="Di-copper centre-containing domain"/>
    <property type="match status" value="1"/>
</dbReference>
<dbReference type="GO" id="GO:0004097">
    <property type="term" value="F:catechol oxidase activity"/>
    <property type="evidence" value="ECO:0007669"/>
    <property type="project" value="InterPro"/>
</dbReference>
<evidence type="ECO:0000259" key="5">
    <source>
        <dbReference type="Pfam" id="PF12143"/>
    </source>
</evidence>
<evidence type="ECO:0008006" key="7">
    <source>
        <dbReference type="Google" id="ProtNLM"/>
    </source>
</evidence>
<dbReference type="PANTHER" id="PTHR11474:SF76">
    <property type="entry name" value="SHKT DOMAIN-CONTAINING PROTEIN"/>
    <property type="match status" value="1"/>
</dbReference>
<dbReference type="EMBL" id="CAJEUB010000042">
    <property type="protein sequence ID" value="CAD1847244.1"/>
    <property type="molecule type" value="Genomic_DNA"/>
</dbReference>
<comment type="similarity">
    <text evidence="1">Belongs to the tyrosinase family.</text>
</comment>
<evidence type="ECO:0000256" key="1">
    <source>
        <dbReference type="ARBA" id="ARBA00009928"/>
    </source>
</evidence>
<dbReference type="InterPro" id="IPR022740">
    <property type="entry name" value="Polyphenol_oxidase_C"/>
</dbReference>
<dbReference type="PANTHER" id="PTHR11474">
    <property type="entry name" value="TYROSINASE FAMILY MEMBER"/>
    <property type="match status" value="1"/>
</dbReference>
<protein>
    <recommendedName>
        <fullName evidence="7">Polyphenol oxidase C-terminal domain-containing protein</fullName>
    </recommendedName>
</protein>
<dbReference type="Pfam" id="PF12142">
    <property type="entry name" value="PPO1_DWL"/>
    <property type="match status" value="1"/>
</dbReference>
<accession>A0A6V7QVI1</accession>
<dbReference type="AlphaFoldDB" id="A0A6V7QVI1"/>
<keyword evidence="3" id="KW-1015">Disulfide bond</keyword>
<dbReference type="InterPro" id="IPR022739">
    <property type="entry name" value="Polyphenol_oxidase_cen"/>
</dbReference>
<dbReference type="InterPro" id="IPR050316">
    <property type="entry name" value="Tyrosinase/Hemocyanin"/>
</dbReference>
<evidence type="ECO:0000313" key="6">
    <source>
        <dbReference type="EMBL" id="CAD1847244.1"/>
    </source>
</evidence>